<organism evidence="10 11">
    <name type="scientific">Malus baccata</name>
    <name type="common">Siberian crab apple</name>
    <name type="synonym">Pyrus baccata</name>
    <dbReference type="NCBI Taxonomy" id="106549"/>
    <lineage>
        <taxon>Eukaryota</taxon>
        <taxon>Viridiplantae</taxon>
        <taxon>Streptophyta</taxon>
        <taxon>Embryophyta</taxon>
        <taxon>Tracheophyta</taxon>
        <taxon>Spermatophyta</taxon>
        <taxon>Magnoliopsida</taxon>
        <taxon>eudicotyledons</taxon>
        <taxon>Gunneridae</taxon>
        <taxon>Pentapetalae</taxon>
        <taxon>rosids</taxon>
        <taxon>fabids</taxon>
        <taxon>Rosales</taxon>
        <taxon>Rosaceae</taxon>
        <taxon>Amygdaloideae</taxon>
        <taxon>Maleae</taxon>
        <taxon>Malus</taxon>
    </lineage>
</organism>
<dbReference type="InterPro" id="IPR025525">
    <property type="entry name" value="hAT-like_transposase_RNase-H"/>
</dbReference>
<dbReference type="PANTHER" id="PTHR46481">
    <property type="entry name" value="ZINC FINGER BED DOMAIN-CONTAINING PROTEIN 4"/>
    <property type="match status" value="1"/>
</dbReference>
<evidence type="ECO:0000313" key="10">
    <source>
        <dbReference type="EMBL" id="TQE02764.1"/>
    </source>
</evidence>
<evidence type="ECO:0000259" key="9">
    <source>
        <dbReference type="Pfam" id="PF14372"/>
    </source>
</evidence>
<dbReference type="SUPFAM" id="SSF53098">
    <property type="entry name" value="Ribonuclease H-like"/>
    <property type="match status" value="1"/>
</dbReference>
<accession>A0A540MVE1</accession>
<dbReference type="STRING" id="106549.A0A540MVE1"/>
<keyword evidence="4" id="KW-0862">Zinc</keyword>
<dbReference type="InterPro" id="IPR052035">
    <property type="entry name" value="ZnF_BED_domain_contain"/>
</dbReference>
<evidence type="ECO:0000256" key="4">
    <source>
        <dbReference type="ARBA" id="ARBA00022833"/>
    </source>
</evidence>
<dbReference type="GO" id="GO:0005634">
    <property type="term" value="C:nucleus"/>
    <property type="evidence" value="ECO:0007669"/>
    <property type="project" value="UniProtKB-SubCell"/>
</dbReference>
<dbReference type="GO" id="GO:0008270">
    <property type="term" value="F:zinc ion binding"/>
    <property type="evidence" value="ECO:0007669"/>
    <property type="project" value="UniProtKB-KW"/>
</dbReference>
<dbReference type="AlphaFoldDB" id="A0A540MVE1"/>
<dbReference type="InterPro" id="IPR008906">
    <property type="entry name" value="HATC_C_dom"/>
</dbReference>
<evidence type="ECO:0000256" key="7">
    <source>
        <dbReference type="SAM" id="MobiDB-lite"/>
    </source>
</evidence>
<dbReference type="EMBL" id="VIEB01000168">
    <property type="protein sequence ID" value="TQE02764.1"/>
    <property type="molecule type" value="Genomic_DNA"/>
</dbReference>
<protein>
    <recommendedName>
        <fullName evidence="12">HAT C-terminal dimerisation domain-containing protein</fullName>
    </recommendedName>
</protein>
<evidence type="ECO:0008006" key="12">
    <source>
        <dbReference type="Google" id="ProtNLM"/>
    </source>
</evidence>
<evidence type="ECO:0000259" key="8">
    <source>
        <dbReference type="Pfam" id="PF05699"/>
    </source>
</evidence>
<reference evidence="10 11" key="1">
    <citation type="journal article" date="2019" name="G3 (Bethesda)">
        <title>Sequencing of a Wild Apple (Malus baccata) Genome Unravels the Differences Between Cultivated and Wild Apple Species Regarding Disease Resistance and Cold Tolerance.</title>
        <authorList>
            <person name="Chen X."/>
        </authorList>
    </citation>
    <scope>NUCLEOTIDE SEQUENCE [LARGE SCALE GENOMIC DNA]</scope>
    <source>
        <strain evidence="11">cv. Shandingzi</strain>
        <tissue evidence="10">Leaves</tissue>
    </source>
</reference>
<dbReference type="Pfam" id="PF05699">
    <property type="entry name" value="Dimer_Tnp_hAT"/>
    <property type="match status" value="1"/>
</dbReference>
<sequence>MSDHGIEGSVVGSNDGLDGISIPSDSDTRDNVEEGVDIDDDVQKATTELAVFMYVVGLLPFKVVEDIYYLRMGHMLVEYDQQKTLRAVADFVCSVEFSPTLVKHPIFRNLALRLNPRFNLTYGMVRSECMKVYGERKLGIKDFFENFNGQISLSVDLLRYQKSLSFDYDSEVYLCLYAHFVDENWKLRKWVLYFRHLSDSSDDCGEDWGIFKSIQDWGIEDKISAVTTTNFDYLAVYVKTHIQEKKELQLGGQLFNVNCLGKTLSLMVEDAFEKIEDLIDKVSLLHSSKSLPLWYLTSSKLKPAIELWHMGEFSSKDVTDDYDVPSPEEWKTLEGVCNLVDSIHEVANALFETKHLTANVYLYHLHELREVLTKMSVNSDSFIRTIVEEMLKKFHKYWDDTFLLMAITAALDPRFKMKYVEFVCSKIKGDVADSQIAAVLGAIHKMFDEYVIRFPENESFVSDSSSLDSDSEGESPDSTPPLPPTNASHTFGVLQAYQQFVEQDVQPTKRSDLDSYLEEPVLTWSKDFNALTWWRTAGAKYPTLARMARDLLAIPVSVATSFEAFYTEPRPVDERVAFLKPDFLNALMCTRSWYAGRL</sequence>
<comment type="caution">
    <text evidence="10">The sequence shown here is derived from an EMBL/GenBank/DDBJ whole genome shotgun (WGS) entry which is preliminary data.</text>
</comment>
<evidence type="ECO:0000313" key="11">
    <source>
        <dbReference type="Proteomes" id="UP000315295"/>
    </source>
</evidence>
<evidence type="ECO:0000256" key="5">
    <source>
        <dbReference type="ARBA" id="ARBA00023125"/>
    </source>
</evidence>
<dbReference type="InterPro" id="IPR012337">
    <property type="entry name" value="RNaseH-like_sf"/>
</dbReference>
<feature type="region of interest" description="Disordered" evidence="7">
    <location>
        <begin position="1"/>
        <end position="37"/>
    </location>
</feature>
<keyword evidence="11" id="KW-1185">Reference proteome</keyword>
<keyword evidence="2" id="KW-0479">Metal-binding</keyword>
<name>A0A540MVE1_MALBA</name>
<feature type="region of interest" description="Disordered" evidence="7">
    <location>
        <begin position="462"/>
        <end position="485"/>
    </location>
</feature>
<dbReference type="Proteomes" id="UP000315295">
    <property type="component" value="Unassembled WGS sequence"/>
</dbReference>
<dbReference type="GO" id="GO:0003677">
    <property type="term" value="F:DNA binding"/>
    <property type="evidence" value="ECO:0007669"/>
    <property type="project" value="UniProtKB-KW"/>
</dbReference>
<evidence type="ECO:0000256" key="3">
    <source>
        <dbReference type="ARBA" id="ARBA00022771"/>
    </source>
</evidence>
<feature type="domain" description="HAT C-terminal dimerisation" evidence="8">
    <location>
        <begin position="512"/>
        <end position="594"/>
    </location>
</feature>
<feature type="domain" description="hAT-like transposase RNase-H fold" evidence="9">
    <location>
        <begin position="353"/>
        <end position="450"/>
    </location>
</feature>
<keyword evidence="3" id="KW-0863">Zinc-finger</keyword>
<gene>
    <name evidence="10" type="ORF">C1H46_011593</name>
</gene>
<proteinExistence type="predicted"/>
<evidence type="ECO:0000256" key="6">
    <source>
        <dbReference type="ARBA" id="ARBA00023242"/>
    </source>
</evidence>
<dbReference type="PANTHER" id="PTHR46481:SF10">
    <property type="entry name" value="ZINC FINGER BED DOMAIN-CONTAINING PROTEIN 39"/>
    <property type="match status" value="1"/>
</dbReference>
<dbReference type="Pfam" id="PF14372">
    <property type="entry name" value="hAT-like_RNase-H"/>
    <property type="match status" value="1"/>
</dbReference>
<keyword evidence="5" id="KW-0238">DNA-binding</keyword>
<evidence type="ECO:0000256" key="2">
    <source>
        <dbReference type="ARBA" id="ARBA00022723"/>
    </source>
</evidence>
<keyword evidence="6" id="KW-0539">Nucleus</keyword>
<evidence type="ECO:0000256" key="1">
    <source>
        <dbReference type="ARBA" id="ARBA00004123"/>
    </source>
</evidence>
<comment type="subcellular location">
    <subcellularLocation>
        <location evidence="1">Nucleus</location>
    </subcellularLocation>
</comment>
<dbReference type="GO" id="GO:0046983">
    <property type="term" value="F:protein dimerization activity"/>
    <property type="evidence" value="ECO:0007669"/>
    <property type="project" value="InterPro"/>
</dbReference>